<comment type="similarity">
    <text evidence="2">Belongs to the sulfatase family.</text>
</comment>
<dbReference type="InterPro" id="IPR017850">
    <property type="entry name" value="Alkaline_phosphatase_core_sf"/>
</dbReference>
<dbReference type="AlphaFoldDB" id="A0A1H9Y831"/>
<evidence type="ECO:0000256" key="6">
    <source>
        <dbReference type="ARBA" id="ARBA00022837"/>
    </source>
</evidence>
<keyword evidence="3" id="KW-0479">Metal-binding</keyword>
<feature type="domain" description="Sulfatase N-terminal" evidence="7">
    <location>
        <begin position="1"/>
        <end position="245"/>
    </location>
</feature>
<organism evidence="8 9">
    <name type="scientific">Thalassotalea agarivorans</name>
    <name type="common">Thalassomonas agarivorans</name>
    <dbReference type="NCBI Taxonomy" id="349064"/>
    <lineage>
        <taxon>Bacteria</taxon>
        <taxon>Pseudomonadati</taxon>
        <taxon>Pseudomonadota</taxon>
        <taxon>Gammaproteobacteria</taxon>
        <taxon>Alteromonadales</taxon>
        <taxon>Colwelliaceae</taxon>
        <taxon>Thalassotalea</taxon>
    </lineage>
</organism>
<keyword evidence="9" id="KW-1185">Reference proteome</keyword>
<evidence type="ECO:0000313" key="8">
    <source>
        <dbReference type="EMBL" id="SES65096.1"/>
    </source>
</evidence>
<proteinExistence type="inferred from homology"/>
<evidence type="ECO:0000259" key="7">
    <source>
        <dbReference type="Pfam" id="PF00884"/>
    </source>
</evidence>
<dbReference type="EMBL" id="FOHK01000001">
    <property type="protein sequence ID" value="SES65096.1"/>
    <property type="molecule type" value="Genomic_DNA"/>
</dbReference>
<protein>
    <submittedName>
        <fullName evidence="8">Arylsulfatase</fullName>
    </submittedName>
</protein>
<accession>A0A1H9Y831</accession>
<dbReference type="PANTHER" id="PTHR42693">
    <property type="entry name" value="ARYLSULFATASE FAMILY MEMBER"/>
    <property type="match status" value="1"/>
</dbReference>
<evidence type="ECO:0000256" key="2">
    <source>
        <dbReference type="ARBA" id="ARBA00008779"/>
    </source>
</evidence>
<dbReference type="Proteomes" id="UP000199308">
    <property type="component" value="Unassembled WGS sequence"/>
</dbReference>
<reference evidence="8 9" key="1">
    <citation type="submission" date="2016-10" db="EMBL/GenBank/DDBJ databases">
        <authorList>
            <person name="de Groot N.N."/>
        </authorList>
    </citation>
    <scope>NUCLEOTIDE SEQUENCE [LARGE SCALE GENOMIC DNA]</scope>
    <source>
        <strain evidence="8 9">DSM 19706</strain>
    </source>
</reference>
<dbReference type="InterPro" id="IPR000917">
    <property type="entry name" value="Sulfatase_N"/>
</dbReference>
<keyword evidence="5" id="KW-0378">Hydrolase</keyword>
<name>A0A1H9Y831_THASX</name>
<dbReference type="Gene3D" id="3.30.1120.10">
    <property type="match status" value="1"/>
</dbReference>
<dbReference type="Gene3D" id="3.40.720.10">
    <property type="entry name" value="Alkaline Phosphatase, subunit A"/>
    <property type="match status" value="1"/>
</dbReference>
<dbReference type="Pfam" id="PF00884">
    <property type="entry name" value="Sulfatase"/>
    <property type="match status" value="1"/>
</dbReference>
<keyword evidence="4" id="KW-0732">Signal</keyword>
<dbReference type="RefSeq" id="WP_407705077.1">
    <property type="nucleotide sequence ID" value="NZ_AP027363.1"/>
</dbReference>
<gene>
    <name evidence="8" type="ORF">SAMN05660429_00119</name>
</gene>
<evidence type="ECO:0000256" key="1">
    <source>
        <dbReference type="ARBA" id="ARBA00001913"/>
    </source>
</evidence>
<dbReference type="STRING" id="349064.SAMN05660429_00119"/>
<dbReference type="SUPFAM" id="SSF53649">
    <property type="entry name" value="Alkaline phosphatase-like"/>
    <property type="match status" value="1"/>
</dbReference>
<comment type="cofactor">
    <cofactor evidence="1">
        <name>Ca(2+)</name>
        <dbReference type="ChEBI" id="CHEBI:29108"/>
    </cofactor>
</comment>
<sequence length="368" mass="41455">MAEMLSSAGYATGMYGKWHLGRTPGRFPTDQGFDEWYGIPNSTDESTYASLDGFAQSGVKETYVLDAVKGQTPKQVRPYRLDYRPLIDRDLTDRAKSFIRKNAKANKPFFVYLPYTATHFPTMPHPVFRGKSGNGPWADLLMQIDSYTGELLDTLEELDIADNTIFIFTADNGPEAVRRDNTNLTTETIINGSSGPWRSTLFTSYEGALRVPFAIRWPNKIKPGRHSDEIVHAMDMLPTLATVAGAEVPQDRPIDGVDVSEFLTGDTNKSGREGFVVYMGDQIFAVKWRNWKLHFKEQSGWDGTLKTYTMPRVYNLFLDPQERNNVLFPHTWVPKAALGQLQEHIVSLKQHPPIPMGAKDPYSPPATK</sequence>
<dbReference type="GO" id="GO:0004065">
    <property type="term" value="F:arylsulfatase activity"/>
    <property type="evidence" value="ECO:0007669"/>
    <property type="project" value="TreeGrafter"/>
</dbReference>
<keyword evidence="6" id="KW-0106">Calcium</keyword>
<dbReference type="PANTHER" id="PTHR42693:SF42">
    <property type="entry name" value="ARYLSULFATASE G"/>
    <property type="match status" value="1"/>
</dbReference>
<evidence type="ECO:0000313" key="9">
    <source>
        <dbReference type="Proteomes" id="UP000199308"/>
    </source>
</evidence>
<dbReference type="InterPro" id="IPR050738">
    <property type="entry name" value="Sulfatase"/>
</dbReference>
<dbReference type="GO" id="GO:0046872">
    <property type="term" value="F:metal ion binding"/>
    <property type="evidence" value="ECO:0007669"/>
    <property type="project" value="UniProtKB-KW"/>
</dbReference>
<evidence type="ECO:0000256" key="4">
    <source>
        <dbReference type="ARBA" id="ARBA00022729"/>
    </source>
</evidence>
<evidence type="ECO:0000256" key="5">
    <source>
        <dbReference type="ARBA" id="ARBA00022801"/>
    </source>
</evidence>
<evidence type="ECO:0000256" key="3">
    <source>
        <dbReference type="ARBA" id="ARBA00022723"/>
    </source>
</evidence>